<organism evidence="1 2">
    <name type="scientific">Shewanella yunxiaonensis</name>
    <dbReference type="NCBI Taxonomy" id="2829809"/>
    <lineage>
        <taxon>Bacteria</taxon>
        <taxon>Pseudomonadati</taxon>
        <taxon>Pseudomonadota</taxon>
        <taxon>Gammaproteobacteria</taxon>
        <taxon>Alteromonadales</taxon>
        <taxon>Shewanellaceae</taxon>
        <taxon>Shewanella</taxon>
    </lineage>
</organism>
<reference evidence="1 2" key="1">
    <citation type="submission" date="2021-04" db="EMBL/GenBank/DDBJ databases">
        <title>Novel species identification of genus Shewanella.</title>
        <authorList>
            <person name="Liu G."/>
        </authorList>
    </citation>
    <scope>NUCLEOTIDE SEQUENCE [LARGE SCALE GENOMIC DNA]</scope>
    <source>
        <strain evidence="1 2">FJAT-54481</strain>
    </source>
</reference>
<dbReference type="RefSeq" id="WP_212594813.1">
    <property type="nucleotide sequence ID" value="NZ_CP073587.1"/>
</dbReference>
<protein>
    <submittedName>
        <fullName evidence="1">Uncharacterized protein</fullName>
    </submittedName>
</protein>
<dbReference type="EMBL" id="CP073587">
    <property type="protein sequence ID" value="QUN05787.1"/>
    <property type="molecule type" value="Genomic_DNA"/>
</dbReference>
<proteinExistence type="predicted"/>
<keyword evidence="2" id="KW-1185">Reference proteome</keyword>
<evidence type="ECO:0000313" key="1">
    <source>
        <dbReference type="EMBL" id="QUN05787.1"/>
    </source>
</evidence>
<gene>
    <name evidence="1" type="ORF">KDN34_16680</name>
</gene>
<evidence type="ECO:0000313" key="2">
    <source>
        <dbReference type="Proteomes" id="UP000679575"/>
    </source>
</evidence>
<accession>A0ABX7YST6</accession>
<sequence>MCGIRSFSVAALMLLGILGSGLAQSEIVRWNAVVGVQAEEDSPNLVVGEFFPSPNWFWVEDGKVMFNLDSGEVDIQFKYLSWASNNPSAQSPIGAPLGTYPILRRGRFVCDARGQYGEPVTVSTETFSLDNTGSANYHGQVEVQQICRDYPDQIAFVVTGANSFRYFAFGAGQLVLAAH</sequence>
<name>A0ABX7YST6_9GAMM</name>
<dbReference type="Proteomes" id="UP000679575">
    <property type="component" value="Chromosome"/>
</dbReference>